<reference evidence="13 14" key="1">
    <citation type="submission" date="2016-02" db="EMBL/GenBank/DDBJ databases">
        <title>Comparison of Clostridium stercorarium subspecies using comparative genomics and transcriptomics.</title>
        <authorList>
            <person name="Schellenberg J."/>
            <person name="Thallinger G."/>
            <person name="Levin D.B."/>
            <person name="Zhang X."/>
            <person name="Alvare G."/>
            <person name="Fristensky B."/>
            <person name="Sparling R."/>
        </authorList>
    </citation>
    <scope>NUCLEOTIDE SEQUENCE [LARGE SCALE GENOMIC DNA]</scope>
    <source>
        <strain evidence="13 14">DSM 2910</strain>
    </source>
</reference>
<accession>A0A1B1YCV2</accession>
<dbReference type="GO" id="GO:0006227">
    <property type="term" value="P:dUDP biosynthetic process"/>
    <property type="evidence" value="ECO:0007669"/>
    <property type="project" value="TreeGrafter"/>
</dbReference>
<dbReference type="InterPro" id="IPR018095">
    <property type="entry name" value="Thymidylate_kin_CS"/>
</dbReference>
<evidence type="ECO:0000256" key="2">
    <source>
        <dbReference type="ARBA" id="ARBA00012980"/>
    </source>
</evidence>
<dbReference type="Proteomes" id="UP000092971">
    <property type="component" value="Chromosome"/>
</dbReference>
<dbReference type="CDD" id="cd01672">
    <property type="entry name" value="TMPK"/>
    <property type="match status" value="1"/>
</dbReference>
<dbReference type="PROSITE" id="PS01331">
    <property type="entry name" value="THYMIDYLATE_KINASE"/>
    <property type="match status" value="1"/>
</dbReference>
<dbReference type="RefSeq" id="WP_015358918.1">
    <property type="nucleotide sequence ID" value="NZ_CP014672.1"/>
</dbReference>
<protein>
    <recommendedName>
        <fullName evidence="3 11">Thymidylate kinase</fullName>
        <ecNumber evidence="2 11">2.7.4.9</ecNumber>
    </recommendedName>
    <alternativeName>
        <fullName evidence="11">dTMP kinase</fullName>
    </alternativeName>
</protein>
<dbReference type="GO" id="GO:0006235">
    <property type="term" value="P:dTTP biosynthetic process"/>
    <property type="evidence" value="ECO:0007669"/>
    <property type="project" value="UniProtKB-UniRule"/>
</dbReference>
<evidence type="ECO:0000313" key="13">
    <source>
        <dbReference type="EMBL" id="ANW98593.1"/>
    </source>
</evidence>
<dbReference type="InterPro" id="IPR027417">
    <property type="entry name" value="P-loop_NTPase"/>
</dbReference>
<comment type="function">
    <text evidence="10 11">Phosphorylation of dTMP to form dTDP in both de novo and salvage pathways of dTTP synthesis.</text>
</comment>
<dbReference type="EMBL" id="CP014672">
    <property type="protein sequence ID" value="ANW98593.1"/>
    <property type="molecule type" value="Genomic_DNA"/>
</dbReference>
<dbReference type="NCBIfam" id="TIGR00041">
    <property type="entry name" value="DTMP_kinase"/>
    <property type="match status" value="1"/>
</dbReference>
<keyword evidence="6 11" id="KW-0547">Nucleotide-binding</keyword>
<dbReference type="Gene3D" id="3.40.50.300">
    <property type="entry name" value="P-loop containing nucleotide triphosphate hydrolases"/>
    <property type="match status" value="1"/>
</dbReference>
<feature type="domain" description="Thymidylate kinase-like" evidence="12">
    <location>
        <begin position="9"/>
        <end position="197"/>
    </location>
</feature>
<sequence>MKKGLFITFEGGDGSGKTTQVKLLKEYIAGKGIEVVTVREPGGVPVSEKIREIILDSKNTEMDNITEMLLYAASRAQLVSQVIIPALDSGKCVICDRFVDSSYVYQGIARGMGMDMVKAINDIATRKLVPDITFFMDVEPMTALKRRLGISEPDRLEREDISFHDKVYRGYVMIADMYPERIKRINGLLPPEEVFLQIKRHVDDLICRYKD</sequence>
<gene>
    <name evidence="11" type="primary">tmk</name>
    <name evidence="13" type="ORF">CSTERTH_05850</name>
</gene>
<dbReference type="PANTHER" id="PTHR10344">
    <property type="entry name" value="THYMIDYLATE KINASE"/>
    <property type="match status" value="1"/>
</dbReference>
<dbReference type="EC" id="2.7.4.9" evidence="2 11"/>
<dbReference type="OrthoDB" id="9774907at2"/>
<evidence type="ECO:0000259" key="12">
    <source>
        <dbReference type="Pfam" id="PF02223"/>
    </source>
</evidence>
<proteinExistence type="inferred from homology"/>
<evidence type="ECO:0000256" key="1">
    <source>
        <dbReference type="ARBA" id="ARBA00009776"/>
    </source>
</evidence>
<dbReference type="GO" id="GO:0005829">
    <property type="term" value="C:cytosol"/>
    <property type="evidence" value="ECO:0007669"/>
    <property type="project" value="TreeGrafter"/>
</dbReference>
<evidence type="ECO:0000256" key="3">
    <source>
        <dbReference type="ARBA" id="ARBA00017144"/>
    </source>
</evidence>
<name>A0A1B1YCV2_THEST</name>
<keyword evidence="8 11" id="KW-0067">ATP-binding</keyword>
<dbReference type="HAMAP" id="MF_00165">
    <property type="entry name" value="Thymidylate_kinase"/>
    <property type="match status" value="1"/>
</dbReference>
<evidence type="ECO:0000256" key="4">
    <source>
        <dbReference type="ARBA" id="ARBA00022679"/>
    </source>
</evidence>
<keyword evidence="5 11" id="KW-0545">Nucleotide biosynthesis</keyword>
<dbReference type="GO" id="GO:0006233">
    <property type="term" value="P:dTDP biosynthetic process"/>
    <property type="evidence" value="ECO:0007669"/>
    <property type="project" value="InterPro"/>
</dbReference>
<feature type="binding site" evidence="11">
    <location>
        <begin position="11"/>
        <end position="18"/>
    </location>
    <ligand>
        <name>ATP</name>
        <dbReference type="ChEBI" id="CHEBI:30616"/>
    </ligand>
</feature>
<dbReference type="GO" id="GO:0005524">
    <property type="term" value="F:ATP binding"/>
    <property type="evidence" value="ECO:0007669"/>
    <property type="project" value="UniProtKB-UniRule"/>
</dbReference>
<dbReference type="Pfam" id="PF02223">
    <property type="entry name" value="Thymidylate_kin"/>
    <property type="match status" value="1"/>
</dbReference>
<dbReference type="FunFam" id="3.40.50.300:FF:000225">
    <property type="entry name" value="Thymidylate kinase"/>
    <property type="match status" value="1"/>
</dbReference>
<dbReference type="AlphaFoldDB" id="A0A1B1YCV2"/>
<dbReference type="GO" id="GO:0004798">
    <property type="term" value="F:dTMP kinase activity"/>
    <property type="evidence" value="ECO:0007669"/>
    <property type="project" value="UniProtKB-UniRule"/>
</dbReference>
<keyword evidence="4 11" id="KW-0808">Transferase</keyword>
<evidence type="ECO:0000313" key="14">
    <source>
        <dbReference type="Proteomes" id="UP000092971"/>
    </source>
</evidence>
<evidence type="ECO:0000256" key="5">
    <source>
        <dbReference type="ARBA" id="ARBA00022727"/>
    </source>
</evidence>
<dbReference type="PANTHER" id="PTHR10344:SF4">
    <property type="entry name" value="UMP-CMP KINASE 2, MITOCHONDRIAL"/>
    <property type="match status" value="1"/>
</dbReference>
<dbReference type="InterPro" id="IPR039430">
    <property type="entry name" value="Thymidylate_kin-like_dom"/>
</dbReference>
<evidence type="ECO:0000256" key="6">
    <source>
        <dbReference type="ARBA" id="ARBA00022741"/>
    </source>
</evidence>
<comment type="catalytic activity">
    <reaction evidence="9 11">
        <text>dTMP + ATP = dTDP + ADP</text>
        <dbReference type="Rhea" id="RHEA:13517"/>
        <dbReference type="ChEBI" id="CHEBI:30616"/>
        <dbReference type="ChEBI" id="CHEBI:58369"/>
        <dbReference type="ChEBI" id="CHEBI:63528"/>
        <dbReference type="ChEBI" id="CHEBI:456216"/>
        <dbReference type="EC" id="2.7.4.9"/>
    </reaction>
</comment>
<evidence type="ECO:0000256" key="11">
    <source>
        <dbReference type="HAMAP-Rule" id="MF_00165"/>
    </source>
</evidence>
<evidence type="ECO:0000256" key="9">
    <source>
        <dbReference type="ARBA" id="ARBA00048743"/>
    </source>
</evidence>
<evidence type="ECO:0000256" key="10">
    <source>
        <dbReference type="ARBA" id="ARBA00057735"/>
    </source>
</evidence>
<dbReference type="SUPFAM" id="SSF52540">
    <property type="entry name" value="P-loop containing nucleoside triphosphate hydrolases"/>
    <property type="match status" value="1"/>
</dbReference>
<evidence type="ECO:0000256" key="7">
    <source>
        <dbReference type="ARBA" id="ARBA00022777"/>
    </source>
</evidence>
<comment type="similarity">
    <text evidence="1 11">Belongs to the thymidylate kinase family.</text>
</comment>
<organism evidence="13 14">
    <name type="scientific">Thermoclostridium stercorarium subsp. thermolacticum DSM 2910</name>
    <dbReference type="NCBI Taxonomy" id="1121336"/>
    <lineage>
        <taxon>Bacteria</taxon>
        <taxon>Bacillati</taxon>
        <taxon>Bacillota</taxon>
        <taxon>Clostridia</taxon>
        <taxon>Eubacteriales</taxon>
        <taxon>Oscillospiraceae</taxon>
        <taxon>Thermoclostridium</taxon>
    </lineage>
</organism>
<keyword evidence="7 11" id="KW-0418">Kinase</keyword>
<evidence type="ECO:0000256" key="8">
    <source>
        <dbReference type="ARBA" id="ARBA00022840"/>
    </source>
</evidence>
<dbReference type="InterPro" id="IPR018094">
    <property type="entry name" value="Thymidylate_kinase"/>
</dbReference>